<feature type="compositionally biased region" description="Acidic residues" evidence="2">
    <location>
        <begin position="147"/>
        <end position="163"/>
    </location>
</feature>
<feature type="coiled-coil region" evidence="1">
    <location>
        <begin position="195"/>
        <end position="233"/>
    </location>
</feature>
<feature type="coiled-coil region" evidence="1">
    <location>
        <begin position="90"/>
        <end position="138"/>
    </location>
</feature>
<evidence type="ECO:0000256" key="1">
    <source>
        <dbReference type="SAM" id="Coils"/>
    </source>
</evidence>
<dbReference type="Proteomes" id="UP001341281">
    <property type="component" value="Chromosome 10"/>
</dbReference>
<feature type="region of interest" description="Disordered" evidence="2">
    <location>
        <begin position="237"/>
        <end position="266"/>
    </location>
</feature>
<evidence type="ECO:0000256" key="2">
    <source>
        <dbReference type="SAM" id="MobiDB-lite"/>
    </source>
</evidence>
<gene>
    <name evidence="3" type="ORF">U9M48_041840</name>
</gene>
<keyword evidence="1" id="KW-0175">Coiled coil</keyword>
<name>A0AAQ3UTX5_PASNO</name>
<accession>A0AAQ3UTX5</accession>
<reference evidence="3 4" key="1">
    <citation type="submission" date="2024-02" db="EMBL/GenBank/DDBJ databases">
        <title>High-quality chromosome-scale genome assembly of Pensacola bahiagrass (Paspalum notatum Flugge var. saurae).</title>
        <authorList>
            <person name="Vega J.M."/>
            <person name="Podio M."/>
            <person name="Orjuela J."/>
            <person name="Siena L.A."/>
            <person name="Pessino S.C."/>
            <person name="Combes M.C."/>
            <person name="Mariac C."/>
            <person name="Albertini E."/>
            <person name="Pupilli F."/>
            <person name="Ortiz J.P.A."/>
            <person name="Leblanc O."/>
        </authorList>
    </citation>
    <scope>NUCLEOTIDE SEQUENCE [LARGE SCALE GENOMIC DNA]</scope>
    <source>
        <strain evidence="3">R1</strain>
        <tissue evidence="3">Leaf</tissue>
    </source>
</reference>
<evidence type="ECO:0008006" key="5">
    <source>
        <dbReference type="Google" id="ProtNLM"/>
    </source>
</evidence>
<feature type="region of interest" description="Disordered" evidence="2">
    <location>
        <begin position="15"/>
        <end position="34"/>
    </location>
</feature>
<dbReference type="CDD" id="cd02980">
    <property type="entry name" value="TRX_Fd_family"/>
    <property type="match status" value="1"/>
</dbReference>
<keyword evidence="4" id="KW-1185">Reference proteome</keyword>
<evidence type="ECO:0000313" key="3">
    <source>
        <dbReference type="EMBL" id="WVZ96170.1"/>
    </source>
</evidence>
<dbReference type="EMBL" id="CP144754">
    <property type="protein sequence ID" value="WVZ96170.1"/>
    <property type="molecule type" value="Genomic_DNA"/>
</dbReference>
<feature type="region of interest" description="Disordered" evidence="2">
    <location>
        <begin position="147"/>
        <end position="166"/>
    </location>
</feature>
<dbReference type="Gene3D" id="3.40.30.10">
    <property type="entry name" value="Glutaredoxin"/>
    <property type="match status" value="1"/>
</dbReference>
<dbReference type="AlphaFoldDB" id="A0AAQ3UTX5"/>
<evidence type="ECO:0000313" key="4">
    <source>
        <dbReference type="Proteomes" id="UP001341281"/>
    </source>
</evidence>
<organism evidence="3 4">
    <name type="scientific">Paspalum notatum var. saurae</name>
    <dbReference type="NCBI Taxonomy" id="547442"/>
    <lineage>
        <taxon>Eukaryota</taxon>
        <taxon>Viridiplantae</taxon>
        <taxon>Streptophyta</taxon>
        <taxon>Embryophyta</taxon>
        <taxon>Tracheophyta</taxon>
        <taxon>Spermatophyta</taxon>
        <taxon>Magnoliopsida</taxon>
        <taxon>Liliopsida</taxon>
        <taxon>Poales</taxon>
        <taxon>Poaceae</taxon>
        <taxon>PACMAD clade</taxon>
        <taxon>Panicoideae</taxon>
        <taxon>Andropogonodae</taxon>
        <taxon>Paspaleae</taxon>
        <taxon>Paspalinae</taxon>
        <taxon>Paspalum</taxon>
    </lineage>
</organism>
<proteinExistence type="predicted"/>
<protein>
    <recommendedName>
        <fullName evidence="5">Diacylglycerol acyltransferase 3</fullName>
    </recommendedName>
</protein>
<sequence>MDLAGAALRRSALPSAAPVGARGRGSGSGRRRAPGRVACVGGGGFAEEGHIRYYDAAPAPAPRRKAVEAVARDLARLRAMGLVAGDAAQEEVLSQAADLLLQQLNQMKDEECKTKEAQKEEKAAMKALKKQQEEAAAKKAATAMTCEEEGYSSESSESDCEEEPTMRAGQGMAVSAAVPEVVASSVSTVSGAECEKAAVKAMKKMEKERMKAQKKMEKERKKAAKRAMKMEKEARKMAMATAPNGCRDGEDDSSCSSESSDSECDEGQVIRMSRCATITAPEAPPSPTAVFPVIVPQIPAPLAPQPPQAPQPATAVQVQAVGVSSLAMAETTSAASRIEVCMGGKCKKAGALALLQEFEKAVGTGGAAVGCKCLGKCGLGPNVRLRSDLSAEGSAKGNPLCIGVGLEDVGTIVAGLFGDGDLGTTPN</sequence>
<dbReference type="SUPFAM" id="SSF52833">
    <property type="entry name" value="Thioredoxin-like"/>
    <property type="match status" value="1"/>
</dbReference>
<dbReference type="InterPro" id="IPR036249">
    <property type="entry name" value="Thioredoxin-like_sf"/>
</dbReference>